<proteinExistence type="predicted"/>
<dbReference type="AlphaFoldDB" id="A0A023X1L0"/>
<dbReference type="KEGG" id="rrd:RradSPS_0622"/>
<evidence type="ECO:0000256" key="1">
    <source>
        <dbReference type="SAM" id="Phobius"/>
    </source>
</evidence>
<evidence type="ECO:0000313" key="2">
    <source>
        <dbReference type="EMBL" id="AHY45905.1"/>
    </source>
</evidence>
<dbReference type="STRING" id="42256.RradSPS_0622"/>
<dbReference type="eggNOG" id="COG2197">
    <property type="taxonomic scope" value="Bacteria"/>
</dbReference>
<keyword evidence="1" id="KW-0472">Membrane</keyword>
<reference evidence="2 4" key="1">
    <citation type="submission" date="2014-03" db="EMBL/GenBank/DDBJ databases">
        <title>Complete genome sequence of the Radio-Resistant Rubrobacter radiotolerans RSPS-4.</title>
        <authorList>
            <person name="Egas C.C."/>
            <person name="Barroso C.C."/>
            <person name="Froufe H.J.C."/>
            <person name="Pacheco J.J."/>
            <person name="Albuquerque L.L."/>
            <person name="da Costa M.M.S."/>
        </authorList>
    </citation>
    <scope>NUCLEOTIDE SEQUENCE [LARGE SCALE GENOMIC DNA]</scope>
    <source>
        <strain evidence="2 4">RSPS-4</strain>
    </source>
</reference>
<dbReference type="Proteomes" id="UP001281130">
    <property type="component" value="Unassembled WGS sequence"/>
</dbReference>
<organism evidence="2 4">
    <name type="scientific">Rubrobacter radiotolerans</name>
    <name type="common">Arthrobacter radiotolerans</name>
    <dbReference type="NCBI Taxonomy" id="42256"/>
    <lineage>
        <taxon>Bacteria</taxon>
        <taxon>Bacillati</taxon>
        <taxon>Actinomycetota</taxon>
        <taxon>Rubrobacteria</taxon>
        <taxon>Rubrobacterales</taxon>
        <taxon>Rubrobacteraceae</taxon>
        <taxon>Rubrobacter</taxon>
    </lineage>
</organism>
<sequence>MSGGEMGKSTGGTDNSTAYTTTAVGVGLLIAAVLVILTAGTPAAGIGFVIGAAACLGYGVPKVLENRRTLPDAGDRERELLSAIRENDGSITPTEAALETSLTVTEADGMLSELASGGHLNVRSEEGSLVYSLPRRRELG</sequence>
<dbReference type="HOGENOM" id="CLU_1833728_0_0_11"/>
<name>A0A023X1L0_RUBRA</name>
<dbReference type="PATRIC" id="fig|42256.3.peg.633"/>
<accession>A0A023X1L0</accession>
<dbReference type="RefSeq" id="WP_038680644.1">
    <property type="nucleotide sequence ID" value="NZ_CP007514.1"/>
</dbReference>
<dbReference type="EMBL" id="JAWXXX010000001">
    <property type="protein sequence ID" value="MDX5893319.1"/>
    <property type="molecule type" value="Genomic_DNA"/>
</dbReference>
<protein>
    <submittedName>
        <fullName evidence="2">Uncharacterized protein</fullName>
    </submittedName>
</protein>
<dbReference type="EMBL" id="CP007514">
    <property type="protein sequence ID" value="AHY45905.1"/>
    <property type="molecule type" value="Genomic_DNA"/>
</dbReference>
<feature type="transmembrane region" description="Helical" evidence="1">
    <location>
        <begin position="43"/>
        <end position="60"/>
    </location>
</feature>
<keyword evidence="4" id="KW-1185">Reference proteome</keyword>
<dbReference type="Proteomes" id="UP000025229">
    <property type="component" value="Chromosome"/>
</dbReference>
<keyword evidence="1" id="KW-0812">Transmembrane</keyword>
<dbReference type="OrthoDB" id="9910312at2"/>
<evidence type="ECO:0000313" key="3">
    <source>
        <dbReference type="EMBL" id="MDX5893319.1"/>
    </source>
</evidence>
<gene>
    <name evidence="2" type="ORF">RradSPS_0622</name>
    <name evidence="3" type="ORF">SIL72_04675</name>
</gene>
<keyword evidence="1" id="KW-1133">Transmembrane helix</keyword>
<evidence type="ECO:0000313" key="4">
    <source>
        <dbReference type="Proteomes" id="UP000025229"/>
    </source>
</evidence>
<feature type="transmembrane region" description="Helical" evidence="1">
    <location>
        <begin position="16"/>
        <end position="37"/>
    </location>
</feature>
<reference evidence="3" key="2">
    <citation type="submission" date="2023-11" db="EMBL/GenBank/DDBJ databases">
        <title>MicrobeMod: A computational toolkit for identifying prokaryotic methylation and restriction-modification with nanopore sequencing.</title>
        <authorList>
            <person name="Crits-Christoph A."/>
            <person name="Kang S.C."/>
            <person name="Lee H."/>
            <person name="Ostrov N."/>
        </authorList>
    </citation>
    <scope>NUCLEOTIDE SEQUENCE</scope>
    <source>
        <strain evidence="3">ATCC 51242</strain>
    </source>
</reference>